<dbReference type="PANTHER" id="PTHR11712:SF336">
    <property type="entry name" value="3-OXOACYL-[ACYL-CARRIER-PROTEIN] SYNTHASE, MITOCHONDRIAL"/>
    <property type="match status" value="1"/>
</dbReference>
<dbReference type="InterPro" id="IPR020841">
    <property type="entry name" value="PKS_Beta-ketoAc_synthase_dom"/>
</dbReference>
<dbReference type="GO" id="GO:0006633">
    <property type="term" value="P:fatty acid biosynthetic process"/>
    <property type="evidence" value="ECO:0007669"/>
    <property type="project" value="UniProtKB-UniRule"/>
</dbReference>
<dbReference type="SMART" id="SM00825">
    <property type="entry name" value="PKS_KS"/>
    <property type="match status" value="1"/>
</dbReference>
<evidence type="ECO:0000256" key="3">
    <source>
        <dbReference type="ARBA" id="ARBA00012356"/>
    </source>
</evidence>
<evidence type="ECO:0000256" key="12">
    <source>
        <dbReference type="ARBA" id="ARBA00047318"/>
    </source>
</evidence>
<comment type="similarity">
    <text evidence="2 14 16">Belongs to the thiolase-like superfamily. Beta-ketoacyl-ACP synthases family.</text>
</comment>
<dbReference type="PROSITE" id="PS52004">
    <property type="entry name" value="KS3_2"/>
    <property type="match status" value="1"/>
</dbReference>
<dbReference type="Proteomes" id="UP000614410">
    <property type="component" value="Unassembled WGS sequence"/>
</dbReference>
<feature type="domain" description="Ketosynthase family 3 (KS3)" evidence="17">
    <location>
        <begin position="15"/>
        <end position="422"/>
    </location>
</feature>
<dbReference type="Pfam" id="PF02801">
    <property type="entry name" value="Ketoacyl-synt_C"/>
    <property type="match status" value="1"/>
</dbReference>
<keyword evidence="6 14" id="KW-0808">Transferase</keyword>
<name>A0A934KP38_9BACT</name>
<organism evidence="18 19">
    <name type="scientific">Candidatus Amunia macphersoniae</name>
    <dbReference type="NCBI Taxonomy" id="3127014"/>
    <lineage>
        <taxon>Bacteria</taxon>
        <taxon>Bacillati</taxon>
        <taxon>Candidatus Dormiibacterota</taxon>
        <taxon>Candidatus Dormibacteria</taxon>
        <taxon>Candidatus Aeolococcales</taxon>
        <taxon>Candidatus Aeolococcaceae</taxon>
        <taxon>Candidatus Amunia</taxon>
    </lineage>
</organism>
<protein>
    <recommendedName>
        <fullName evidence="4 14">3-oxoacyl-[acyl-carrier-protein] synthase 2</fullName>
        <ecNumber evidence="3 14">2.3.1.179</ecNumber>
    </recommendedName>
</protein>
<reference evidence="18 19" key="1">
    <citation type="submission" date="2020-10" db="EMBL/GenBank/DDBJ databases">
        <title>Ca. Dormibacterota MAGs.</title>
        <authorList>
            <person name="Montgomery K."/>
        </authorList>
    </citation>
    <scope>NUCLEOTIDE SEQUENCE [LARGE SCALE GENOMIC DNA]</scope>
    <source>
        <strain evidence="18">Mitchell_Peninsula_5</strain>
    </source>
</reference>
<dbReference type="NCBIfam" id="NF005589">
    <property type="entry name" value="PRK07314.1"/>
    <property type="match status" value="1"/>
</dbReference>
<dbReference type="InterPro" id="IPR016039">
    <property type="entry name" value="Thiolase-like"/>
</dbReference>
<accession>A0A934KP38</accession>
<dbReference type="CDD" id="cd00834">
    <property type="entry name" value="KAS_I_II"/>
    <property type="match status" value="1"/>
</dbReference>
<keyword evidence="7" id="KW-0276">Fatty acid metabolism</keyword>
<comment type="catalytic activity">
    <reaction evidence="13 14">
        <text>a fatty acyl-[ACP] + malonyl-[ACP] + H(+) = a 3-oxoacyl-[ACP] + holo-[ACP] + CO2</text>
        <dbReference type="Rhea" id="RHEA:22836"/>
        <dbReference type="Rhea" id="RHEA-COMP:9623"/>
        <dbReference type="Rhea" id="RHEA-COMP:9685"/>
        <dbReference type="Rhea" id="RHEA-COMP:9916"/>
        <dbReference type="Rhea" id="RHEA-COMP:14125"/>
        <dbReference type="ChEBI" id="CHEBI:15378"/>
        <dbReference type="ChEBI" id="CHEBI:16526"/>
        <dbReference type="ChEBI" id="CHEBI:64479"/>
        <dbReference type="ChEBI" id="CHEBI:78449"/>
        <dbReference type="ChEBI" id="CHEBI:78776"/>
        <dbReference type="ChEBI" id="CHEBI:138651"/>
    </reaction>
</comment>
<proteinExistence type="inferred from homology"/>
<evidence type="ECO:0000256" key="13">
    <source>
        <dbReference type="ARBA" id="ARBA00047659"/>
    </source>
</evidence>
<keyword evidence="9 14" id="KW-0275">Fatty acid biosynthesis</keyword>
<evidence type="ECO:0000256" key="6">
    <source>
        <dbReference type="ARBA" id="ARBA00022679"/>
    </source>
</evidence>
<dbReference type="InterPro" id="IPR000794">
    <property type="entry name" value="Beta-ketoacyl_synthase"/>
</dbReference>
<evidence type="ECO:0000256" key="1">
    <source>
        <dbReference type="ARBA" id="ARBA00005194"/>
    </source>
</evidence>
<dbReference type="InterPro" id="IPR014030">
    <property type="entry name" value="Ketoacyl_synth_N"/>
</dbReference>
<evidence type="ECO:0000256" key="7">
    <source>
        <dbReference type="ARBA" id="ARBA00022832"/>
    </source>
</evidence>
<dbReference type="EMBL" id="JAEKNN010000063">
    <property type="protein sequence ID" value="MBJ7610503.1"/>
    <property type="molecule type" value="Genomic_DNA"/>
</dbReference>
<evidence type="ECO:0000256" key="8">
    <source>
        <dbReference type="ARBA" id="ARBA00023098"/>
    </source>
</evidence>
<dbReference type="InterPro" id="IPR017568">
    <property type="entry name" value="3-oxoacyl-ACP_synth-2"/>
</dbReference>
<keyword evidence="10 14" id="KW-0012">Acyltransferase</keyword>
<evidence type="ECO:0000313" key="18">
    <source>
        <dbReference type="EMBL" id="MBJ7610503.1"/>
    </source>
</evidence>
<evidence type="ECO:0000256" key="4">
    <source>
        <dbReference type="ARBA" id="ARBA00014657"/>
    </source>
</evidence>
<dbReference type="InterPro" id="IPR014031">
    <property type="entry name" value="Ketoacyl_synth_C"/>
</dbReference>
<dbReference type="InterPro" id="IPR018201">
    <property type="entry name" value="Ketoacyl_synth_AS"/>
</dbReference>
<keyword evidence="8" id="KW-0443">Lipid metabolism</keyword>
<evidence type="ECO:0000259" key="17">
    <source>
        <dbReference type="PROSITE" id="PS52004"/>
    </source>
</evidence>
<comment type="catalytic activity">
    <reaction evidence="12 14">
        <text>(9Z)-hexadecenoyl-[ACP] + malonyl-[ACP] + H(+) = 3-oxo-(11Z)-octadecenoyl-[ACP] + holo-[ACP] + CO2</text>
        <dbReference type="Rhea" id="RHEA:55040"/>
        <dbReference type="Rhea" id="RHEA-COMP:9623"/>
        <dbReference type="Rhea" id="RHEA-COMP:9685"/>
        <dbReference type="Rhea" id="RHEA-COMP:10800"/>
        <dbReference type="Rhea" id="RHEA-COMP:14074"/>
        <dbReference type="ChEBI" id="CHEBI:15378"/>
        <dbReference type="ChEBI" id="CHEBI:16526"/>
        <dbReference type="ChEBI" id="CHEBI:64479"/>
        <dbReference type="ChEBI" id="CHEBI:78449"/>
        <dbReference type="ChEBI" id="CHEBI:83989"/>
        <dbReference type="ChEBI" id="CHEBI:138538"/>
        <dbReference type="EC" id="2.3.1.179"/>
    </reaction>
</comment>
<dbReference type="AlphaFoldDB" id="A0A934KP38"/>
<feature type="active site" description="For beta-ketoacyl synthase activity" evidence="15">
    <location>
        <position position="175"/>
    </location>
</feature>
<evidence type="ECO:0000256" key="16">
    <source>
        <dbReference type="RuleBase" id="RU003694"/>
    </source>
</evidence>
<dbReference type="Pfam" id="PF00109">
    <property type="entry name" value="ketoacyl-synt"/>
    <property type="match status" value="1"/>
</dbReference>
<evidence type="ECO:0000256" key="15">
    <source>
        <dbReference type="PIRSR" id="PIRSR000447-1"/>
    </source>
</evidence>
<dbReference type="SUPFAM" id="SSF53901">
    <property type="entry name" value="Thiolase-like"/>
    <property type="match status" value="2"/>
</dbReference>
<keyword evidence="5 14" id="KW-0444">Lipid biosynthesis</keyword>
<dbReference type="FunFam" id="3.40.47.10:FF:000009">
    <property type="entry name" value="3-oxoacyl-[acyl-carrier-protein] synthase 2"/>
    <property type="match status" value="1"/>
</dbReference>
<comment type="caution">
    <text evidence="18">The sequence shown here is derived from an EMBL/GenBank/DDBJ whole genome shotgun (WGS) entry which is preliminary data.</text>
</comment>
<evidence type="ECO:0000256" key="10">
    <source>
        <dbReference type="ARBA" id="ARBA00023315"/>
    </source>
</evidence>
<dbReference type="PROSITE" id="PS00606">
    <property type="entry name" value="KS3_1"/>
    <property type="match status" value="1"/>
</dbReference>
<evidence type="ECO:0000256" key="2">
    <source>
        <dbReference type="ARBA" id="ARBA00008467"/>
    </source>
</evidence>
<dbReference type="EC" id="2.3.1.179" evidence="3 14"/>
<comment type="pathway">
    <text evidence="1 14">Lipid metabolism; fatty acid biosynthesis.</text>
</comment>
<dbReference type="GO" id="GO:0004315">
    <property type="term" value="F:3-oxoacyl-[acyl-carrier-protein] synthase activity"/>
    <property type="evidence" value="ECO:0007669"/>
    <property type="project" value="UniProtKB-UniRule"/>
</dbReference>
<evidence type="ECO:0000256" key="14">
    <source>
        <dbReference type="PIRNR" id="PIRNR000447"/>
    </source>
</evidence>
<dbReference type="NCBIfam" id="TIGR03150">
    <property type="entry name" value="fabF"/>
    <property type="match status" value="1"/>
</dbReference>
<evidence type="ECO:0000256" key="11">
    <source>
        <dbReference type="ARBA" id="ARBA00024006"/>
    </source>
</evidence>
<gene>
    <name evidence="18" type="primary">fabF</name>
    <name evidence="18" type="ORF">JF887_13900</name>
</gene>
<sequence length="425" mass="43850">MSSSNGNGNGAGHGRPRIVITGIGVVSPLGNDVKTTWTALRAGKSGVGPITQFDASALPTRIAAEVRDFDPVAHFGVKEARRTSRCIQVALVAAREAVADSGLDIAGIGPDAGVLVASGVGGLEVVERSTLNLHQQGVRRVSPFTVPSMIADMPAGMIAIEHGAKGPNFAVVSACASAAHAIGEAAEWIRRGDATAVIAGGTEASVCALGIGSFNAMQALSTRNDEPERASRPFDRDRDGFVMGEGAAIVILEELESARSRGAHIYAEVSGYGATADASHITAPDPTGDGARRCVVRALERAHATPEDVGYINAHGTSTQLNDAAETKAIKAALGEAASTIPMSSTKSMHGHLLGAAGALEAVISVLAIRDQFVPPTINLDEPDPECDLDYVPNVGRDHRIDLAISTSFGFGGHNACLAFSRVEE</sequence>
<dbReference type="PIRSF" id="PIRSF000447">
    <property type="entry name" value="KAS_II"/>
    <property type="match status" value="1"/>
</dbReference>
<evidence type="ECO:0000313" key="19">
    <source>
        <dbReference type="Proteomes" id="UP000614410"/>
    </source>
</evidence>
<dbReference type="Gene3D" id="3.40.47.10">
    <property type="match status" value="1"/>
</dbReference>
<dbReference type="GO" id="GO:0005829">
    <property type="term" value="C:cytosol"/>
    <property type="evidence" value="ECO:0007669"/>
    <property type="project" value="TreeGrafter"/>
</dbReference>
<comment type="function">
    <text evidence="11 14">Involved in the type II fatty acid elongation cycle. Catalyzes the elongation of a wide range of acyl-ACP by the addition of two carbons from malonyl-ACP to an acyl acceptor. Can efficiently catalyze the conversion of palmitoleoyl-ACP (cis-hexadec-9-enoyl-ACP) to cis-vaccenoyl-ACP (cis-octadec-11-enoyl-ACP), an essential step in the thermal regulation of fatty acid composition.</text>
</comment>
<dbReference type="PANTHER" id="PTHR11712">
    <property type="entry name" value="POLYKETIDE SYNTHASE-RELATED"/>
    <property type="match status" value="1"/>
</dbReference>
<evidence type="ECO:0000256" key="5">
    <source>
        <dbReference type="ARBA" id="ARBA00022516"/>
    </source>
</evidence>
<evidence type="ECO:0000256" key="9">
    <source>
        <dbReference type="ARBA" id="ARBA00023160"/>
    </source>
</evidence>